<evidence type="ECO:0008006" key="4">
    <source>
        <dbReference type="Google" id="ProtNLM"/>
    </source>
</evidence>
<evidence type="ECO:0000313" key="3">
    <source>
        <dbReference type="Proteomes" id="UP000078542"/>
    </source>
</evidence>
<keyword evidence="1" id="KW-0732">Signal</keyword>
<gene>
    <name evidence="2" type="ORF">ALC62_15482</name>
</gene>
<dbReference type="OrthoDB" id="10067964at2759"/>
<proteinExistence type="predicted"/>
<protein>
    <recommendedName>
        <fullName evidence="4">Allatostatin</fullName>
    </recommendedName>
</protein>
<accession>A0A151I6W8</accession>
<dbReference type="EMBL" id="KQ978455">
    <property type="protein sequence ID" value="KYM93909.1"/>
    <property type="molecule type" value="Genomic_DNA"/>
</dbReference>
<evidence type="ECO:0000313" key="2">
    <source>
        <dbReference type="EMBL" id="KYM93909.1"/>
    </source>
</evidence>
<dbReference type="KEGG" id="ccoa:108781777"/>
<dbReference type="AlphaFoldDB" id="A0A151I6W8"/>
<dbReference type="STRING" id="456900.A0A151I6W8"/>
<reference evidence="2 3" key="1">
    <citation type="submission" date="2016-03" db="EMBL/GenBank/DDBJ databases">
        <title>Cyphomyrmex costatus WGS genome.</title>
        <authorList>
            <person name="Nygaard S."/>
            <person name="Hu H."/>
            <person name="Boomsma J."/>
            <person name="Zhang G."/>
        </authorList>
    </citation>
    <scope>NUCLEOTIDE SEQUENCE [LARGE SCALE GENOMIC DNA]</scope>
    <source>
        <strain evidence="2">MS0001</strain>
        <tissue evidence="2">Whole body</tissue>
    </source>
</reference>
<feature type="signal peptide" evidence="1">
    <location>
        <begin position="1"/>
        <end position="26"/>
    </location>
</feature>
<name>A0A151I6W8_9HYME</name>
<evidence type="ECO:0000256" key="1">
    <source>
        <dbReference type="SAM" id="SignalP"/>
    </source>
</evidence>
<feature type="chain" id="PRO_5007581984" description="Allatostatin" evidence="1">
    <location>
        <begin position="27"/>
        <end position="194"/>
    </location>
</feature>
<organism evidence="2 3">
    <name type="scientific">Cyphomyrmex costatus</name>
    <dbReference type="NCBI Taxonomy" id="456900"/>
    <lineage>
        <taxon>Eukaryota</taxon>
        <taxon>Metazoa</taxon>
        <taxon>Ecdysozoa</taxon>
        <taxon>Arthropoda</taxon>
        <taxon>Hexapoda</taxon>
        <taxon>Insecta</taxon>
        <taxon>Pterygota</taxon>
        <taxon>Neoptera</taxon>
        <taxon>Endopterygota</taxon>
        <taxon>Hymenoptera</taxon>
        <taxon>Apocrita</taxon>
        <taxon>Aculeata</taxon>
        <taxon>Formicoidea</taxon>
        <taxon>Formicidae</taxon>
        <taxon>Myrmicinae</taxon>
        <taxon>Cyphomyrmex</taxon>
    </lineage>
</organism>
<dbReference type="Proteomes" id="UP000078542">
    <property type="component" value="Unassembled WGS sequence"/>
</dbReference>
<sequence>MKTRTSLIIMRIIMFYLLSVVGRSAAAIEEAPSSSLYIPRLHSLLNKMEYNEEPMKRAYIAEYKRLPLYTFGIGKRWIDNNEDKRTRQFSFGIGKRLRNYGFGIGKRNNEYHPLNLDYFPIDDMGKYQSPEDNTNDFIEDKRGNHQYGFGIGKRVWKLATGETVSGKLNDVIVPKYLFGTLGNEVDEENKDLSQ</sequence>
<keyword evidence="3" id="KW-1185">Reference proteome</keyword>